<dbReference type="InterPro" id="IPR001736">
    <property type="entry name" value="PLipase_D/transphosphatidylase"/>
</dbReference>
<feature type="domain" description="PLD phosphodiesterase" evidence="11">
    <location>
        <begin position="400"/>
        <end position="427"/>
    </location>
</feature>
<keyword evidence="13" id="KW-1185">Reference proteome</keyword>
<dbReference type="SUPFAM" id="SSF56024">
    <property type="entry name" value="Phospholipase D/nuclease"/>
    <property type="match status" value="2"/>
</dbReference>
<keyword evidence="3" id="KW-0677">Repeat</keyword>
<comment type="similarity">
    <text evidence="2 9">Belongs to the phospholipase D family.</text>
</comment>
<dbReference type="Pfam" id="PF00614">
    <property type="entry name" value="PLDc"/>
    <property type="match status" value="1"/>
</dbReference>
<dbReference type="SUPFAM" id="SSF64268">
    <property type="entry name" value="PX domain"/>
    <property type="match status" value="1"/>
</dbReference>
<comment type="caution">
    <text evidence="12">The sequence shown here is derived from an EMBL/GenBank/DDBJ whole genome shotgun (WGS) entry which is preliminary data.</text>
</comment>
<name>A0AAD1UL79_EUPCR</name>
<dbReference type="GO" id="GO:0004630">
    <property type="term" value="F:phospholipase D activity"/>
    <property type="evidence" value="ECO:0007669"/>
    <property type="project" value="UniProtKB-UniRule"/>
</dbReference>
<dbReference type="PROSITE" id="PS50003">
    <property type="entry name" value="PH_DOMAIN"/>
    <property type="match status" value="1"/>
</dbReference>
<dbReference type="InterPro" id="IPR016555">
    <property type="entry name" value="PLipase_D_euk"/>
</dbReference>
<evidence type="ECO:0000259" key="11">
    <source>
        <dbReference type="PROSITE" id="PS50035"/>
    </source>
</evidence>
<evidence type="ECO:0000256" key="7">
    <source>
        <dbReference type="ARBA" id="ARBA00023288"/>
    </source>
</evidence>
<dbReference type="Proteomes" id="UP001295684">
    <property type="component" value="Unassembled WGS sequence"/>
</dbReference>
<keyword evidence="6" id="KW-0443">Lipid metabolism</keyword>
<dbReference type="PIRSF" id="PIRSF009376">
    <property type="entry name" value="Phospholipase_D_euk"/>
    <property type="match status" value="1"/>
</dbReference>
<dbReference type="Gene3D" id="3.30.1520.10">
    <property type="entry name" value="Phox-like domain"/>
    <property type="match status" value="1"/>
</dbReference>
<sequence length="1074" mass="124562">MEDSPAEWVEPTLENATFFGTRAFKIGDYVTAGEGLEESKEIIDIGKSWKKMVGFVIQIKHGNNTWKVTKRRNKFATLQKKLRRALDKEDIELEIEVPEYKDSKKETEEDMEASMETFVEYLNQLAQIPYVWSQRSFLEFCEISSTTNMIKGAVIYREGKLAKRSGGRYKQDSCWLTAAAGSIFRSWAVRWIVITDQYLLLCKDSLDKEPNECLMMDSNFHVVYGKKETDSEFGIMIINNHRRLQLKAKDAFEFVTWLRALKTAMKNNGLQSKVRRSFDAFSPMRENNHVEFFINAHDYWIRLYDELMAAESEVFITDWWMTPNLYLQRPVNMYNGEMDHTRLDNVLKTIAEKGVKVWILVWKEVEVGGMLYNSSQYVKDTLESLHPNIIVQKHPNTLVQFWSHHEKICVIDQQRAFAGGIDLCMGRYDTGEHPLKDKGDGDGNYIFPGKDYSNSRIKDFVDVQDTSQPLIDRNTTPRMPWQDLHLFVRGETAQDLAVHFIEYWNNAKIDVEGTDNKEGAFLRPVENLMDQTSKFGGKHLDGTVDDHLELEEEEAYGVVGKDFVEYIVEEADINVKVDKGAEELEEDFLEEYLESTEKDSDGEVEVSDEEELGEIGSTKDDLSLNPTFFSKMVKKSQKKKKDEQSMLERMDEYINSKKESSYSFYSMKKALKGAVGSKVDEIKERQKLMADFIDDLSIEERKRLKEELKEERFQQVNVEHRHTIQDNIASMFLKKKKIGTCRCQVLRSSSNWSTGVLRVEHSIMNAYIDLILTAEKYVYIENQFFMSNAGRGGVLKNTITRAIKERIIRAHKNDEKFKVFIFIPLMPGFEGDITKEDSQVLKFQVKFQQETIIKGKNSLYSTLRRQGINAEDYVRFFSLRNHDVFDDGPKTEMIYIHSKCLIVDDRVVIMGSANINDRSMLGSRDSEVCLLVQDTDTVESTMGGEDFEVGRLVQDFRKKLMGQHLGVEDLEEINDCATEEFWEFIQERSAKNTKIYYDIFKSEPSDTQRNFDDLKADREAIENMPCADRQDLYDEKIEDVVGHIVDYPVHYMEGESLNLGSFDFHNLVPKINFT</sequence>
<evidence type="ECO:0000313" key="13">
    <source>
        <dbReference type="Proteomes" id="UP001295684"/>
    </source>
</evidence>
<dbReference type="InterPro" id="IPR001849">
    <property type="entry name" value="PH_domain"/>
</dbReference>
<organism evidence="12 13">
    <name type="scientific">Euplotes crassus</name>
    <dbReference type="NCBI Taxonomy" id="5936"/>
    <lineage>
        <taxon>Eukaryota</taxon>
        <taxon>Sar</taxon>
        <taxon>Alveolata</taxon>
        <taxon>Ciliophora</taxon>
        <taxon>Intramacronucleata</taxon>
        <taxon>Spirotrichea</taxon>
        <taxon>Hypotrichia</taxon>
        <taxon>Euplotida</taxon>
        <taxon>Euplotidae</taxon>
        <taxon>Moneuplotes</taxon>
    </lineage>
</organism>
<evidence type="ECO:0000256" key="5">
    <source>
        <dbReference type="ARBA" id="ARBA00022963"/>
    </source>
</evidence>
<protein>
    <recommendedName>
        <fullName evidence="9">Phospholipase</fullName>
        <ecNumber evidence="9">3.1.4.4</ecNumber>
    </recommendedName>
</protein>
<evidence type="ECO:0000256" key="4">
    <source>
        <dbReference type="ARBA" id="ARBA00022801"/>
    </source>
</evidence>
<evidence type="ECO:0000259" key="10">
    <source>
        <dbReference type="PROSITE" id="PS50003"/>
    </source>
</evidence>
<dbReference type="Gene3D" id="3.30.870.10">
    <property type="entry name" value="Endonuclease Chain A"/>
    <property type="match status" value="2"/>
</dbReference>
<dbReference type="InterPro" id="IPR036871">
    <property type="entry name" value="PX_dom_sf"/>
</dbReference>
<dbReference type="GO" id="GO:0012505">
    <property type="term" value="C:endomembrane system"/>
    <property type="evidence" value="ECO:0007669"/>
    <property type="project" value="UniProtKB-SubCell"/>
</dbReference>
<accession>A0AAD1UL79</accession>
<dbReference type="AlphaFoldDB" id="A0AAD1UL79"/>
<dbReference type="GO" id="GO:0035091">
    <property type="term" value="F:phosphatidylinositol binding"/>
    <property type="evidence" value="ECO:0007669"/>
    <property type="project" value="InterPro"/>
</dbReference>
<dbReference type="EMBL" id="CAMPGE010012689">
    <property type="protein sequence ID" value="CAI2371451.1"/>
    <property type="molecule type" value="Genomic_DNA"/>
</dbReference>
<dbReference type="GO" id="GO:0035556">
    <property type="term" value="P:intracellular signal transduction"/>
    <property type="evidence" value="ECO:0007669"/>
    <property type="project" value="InterPro"/>
</dbReference>
<keyword evidence="4 9" id="KW-0378">Hydrolase</keyword>
<feature type="domain" description="PLD phosphodiesterase" evidence="11">
    <location>
        <begin position="892"/>
        <end position="919"/>
    </location>
</feature>
<evidence type="ECO:0000256" key="3">
    <source>
        <dbReference type="ARBA" id="ARBA00022737"/>
    </source>
</evidence>
<dbReference type="Pfam" id="PF13091">
    <property type="entry name" value="PLDc_2"/>
    <property type="match status" value="1"/>
</dbReference>
<dbReference type="SMART" id="SM00233">
    <property type="entry name" value="PH"/>
    <property type="match status" value="1"/>
</dbReference>
<dbReference type="SUPFAM" id="SSF50729">
    <property type="entry name" value="PH domain-like"/>
    <property type="match status" value="1"/>
</dbReference>
<keyword evidence="5 9" id="KW-0442">Lipid degradation</keyword>
<dbReference type="PANTHER" id="PTHR18896">
    <property type="entry name" value="PHOSPHOLIPASE D"/>
    <property type="match status" value="1"/>
</dbReference>
<reference evidence="12" key="1">
    <citation type="submission" date="2023-07" db="EMBL/GenBank/DDBJ databases">
        <authorList>
            <consortium name="AG Swart"/>
            <person name="Singh M."/>
            <person name="Singh A."/>
            <person name="Seah K."/>
            <person name="Emmerich C."/>
        </authorList>
    </citation>
    <scope>NUCLEOTIDE SEQUENCE</scope>
    <source>
        <strain evidence="12">DP1</strain>
    </source>
</reference>
<dbReference type="PROSITE" id="PS50035">
    <property type="entry name" value="PLD"/>
    <property type="match status" value="2"/>
</dbReference>
<dbReference type="Gene3D" id="2.30.29.30">
    <property type="entry name" value="Pleckstrin-homology domain (PH domain)/Phosphotyrosine-binding domain (PTB)"/>
    <property type="match status" value="1"/>
</dbReference>
<evidence type="ECO:0000313" key="12">
    <source>
        <dbReference type="EMBL" id="CAI2371451.1"/>
    </source>
</evidence>
<evidence type="ECO:0000256" key="8">
    <source>
        <dbReference type="ARBA" id="ARBA00037868"/>
    </source>
</evidence>
<comment type="subcellular location">
    <subcellularLocation>
        <location evidence="8">Endomembrane system</location>
        <topology evidence="8">Lipid-anchor</topology>
    </subcellularLocation>
</comment>
<dbReference type="FunFam" id="3.30.870.10:FF:000011">
    <property type="entry name" value="Phospholipase"/>
    <property type="match status" value="1"/>
</dbReference>
<dbReference type="SMART" id="SM00155">
    <property type="entry name" value="PLDc"/>
    <property type="match status" value="2"/>
</dbReference>
<dbReference type="Pfam" id="PF00169">
    <property type="entry name" value="PH"/>
    <property type="match status" value="1"/>
</dbReference>
<dbReference type="GO" id="GO:0009395">
    <property type="term" value="P:phospholipid catabolic process"/>
    <property type="evidence" value="ECO:0007669"/>
    <property type="project" value="TreeGrafter"/>
</dbReference>
<proteinExistence type="inferred from homology"/>
<evidence type="ECO:0000256" key="1">
    <source>
        <dbReference type="ARBA" id="ARBA00000798"/>
    </source>
</evidence>
<dbReference type="InterPro" id="IPR011993">
    <property type="entry name" value="PH-like_dom_sf"/>
</dbReference>
<dbReference type="GO" id="GO:0006654">
    <property type="term" value="P:phosphatidic acid biosynthetic process"/>
    <property type="evidence" value="ECO:0007669"/>
    <property type="project" value="InterPro"/>
</dbReference>
<gene>
    <name evidence="12" type="ORF">ECRASSUSDP1_LOCUS12774</name>
</gene>
<keyword evidence="7" id="KW-0449">Lipoprotein</keyword>
<evidence type="ECO:0000256" key="9">
    <source>
        <dbReference type="PIRNR" id="PIRNR009376"/>
    </source>
</evidence>
<comment type="catalytic activity">
    <reaction evidence="1 9">
        <text>a 1,2-diacyl-sn-glycero-3-phosphocholine + H2O = a 1,2-diacyl-sn-glycero-3-phosphate + choline + H(+)</text>
        <dbReference type="Rhea" id="RHEA:14445"/>
        <dbReference type="ChEBI" id="CHEBI:15354"/>
        <dbReference type="ChEBI" id="CHEBI:15377"/>
        <dbReference type="ChEBI" id="CHEBI:15378"/>
        <dbReference type="ChEBI" id="CHEBI:57643"/>
        <dbReference type="ChEBI" id="CHEBI:58608"/>
        <dbReference type="EC" id="3.1.4.4"/>
    </reaction>
</comment>
<dbReference type="InterPro" id="IPR015679">
    <property type="entry name" value="PLipase_D_fam"/>
</dbReference>
<dbReference type="CDD" id="cd09141">
    <property type="entry name" value="PLDc_vPLD1_2_yPLD_like_2"/>
    <property type="match status" value="1"/>
</dbReference>
<dbReference type="InterPro" id="IPR025202">
    <property type="entry name" value="PLD-like_dom"/>
</dbReference>
<evidence type="ECO:0000256" key="6">
    <source>
        <dbReference type="ARBA" id="ARBA00023098"/>
    </source>
</evidence>
<dbReference type="Pfam" id="PF00787">
    <property type="entry name" value="PX"/>
    <property type="match status" value="1"/>
</dbReference>
<dbReference type="PANTHER" id="PTHR18896:SF76">
    <property type="entry name" value="PHOSPHOLIPASE"/>
    <property type="match status" value="1"/>
</dbReference>
<dbReference type="InterPro" id="IPR001683">
    <property type="entry name" value="PX_dom"/>
</dbReference>
<feature type="domain" description="PH" evidence="10">
    <location>
        <begin position="154"/>
        <end position="266"/>
    </location>
</feature>
<evidence type="ECO:0000256" key="2">
    <source>
        <dbReference type="ARBA" id="ARBA00008664"/>
    </source>
</evidence>
<dbReference type="EC" id="3.1.4.4" evidence="9"/>